<organism evidence="1 2">
    <name type="scientific">Brachionus plicatilis</name>
    <name type="common">Marine rotifer</name>
    <name type="synonym">Brachionus muelleri</name>
    <dbReference type="NCBI Taxonomy" id="10195"/>
    <lineage>
        <taxon>Eukaryota</taxon>
        <taxon>Metazoa</taxon>
        <taxon>Spiralia</taxon>
        <taxon>Gnathifera</taxon>
        <taxon>Rotifera</taxon>
        <taxon>Eurotatoria</taxon>
        <taxon>Monogononta</taxon>
        <taxon>Pseudotrocha</taxon>
        <taxon>Ploima</taxon>
        <taxon>Brachionidae</taxon>
        <taxon>Brachionus</taxon>
    </lineage>
</organism>
<name>A0A3M7Q4T3_BRAPC</name>
<accession>A0A3M7Q4T3</accession>
<protein>
    <submittedName>
        <fullName evidence="1">Uncharacterized protein</fullName>
    </submittedName>
</protein>
<comment type="caution">
    <text evidence="1">The sequence shown here is derived from an EMBL/GenBank/DDBJ whole genome shotgun (WGS) entry which is preliminary data.</text>
</comment>
<reference evidence="1 2" key="1">
    <citation type="journal article" date="2018" name="Sci. Rep.">
        <title>Genomic signatures of local adaptation to the degree of environmental predictability in rotifers.</title>
        <authorList>
            <person name="Franch-Gras L."/>
            <person name="Hahn C."/>
            <person name="Garcia-Roger E.M."/>
            <person name="Carmona M.J."/>
            <person name="Serra M."/>
            <person name="Gomez A."/>
        </authorList>
    </citation>
    <scope>NUCLEOTIDE SEQUENCE [LARGE SCALE GENOMIC DNA]</scope>
    <source>
        <strain evidence="1">HYR1</strain>
    </source>
</reference>
<proteinExistence type="predicted"/>
<dbReference type="Proteomes" id="UP000276133">
    <property type="component" value="Unassembled WGS sequence"/>
</dbReference>
<gene>
    <name evidence="1" type="ORF">BpHYR1_000398</name>
</gene>
<evidence type="ECO:0000313" key="1">
    <source>
        <dbReference type="EMBL" id="RNA06466.1"/>
    </source>
</evidence>
<evidence type="ECO:0000313" key="2">
    <source>
        <dbReference type="Proteomes" id="UP000276133"/>
    </source>
</evidence>
<dbReference type="EMBL" id="REGN01007389">
    <property type="protein sequence ID" value="RNA06466.1"/>
    <property type="molecule type" value="Genomic_DNA"/>
</dbReference>
<keyword evidence="2" id="KW-1185">Reference proteome</keyword>
<sequence length="70" mass="8351">MLISSNGKFPKIAAEKFQDKNTINLQYVINYFKCIFYFGLEVSEKIKSFQKTYNSRYLCKHKMLKVELDN</sequence>
<dbReference type="AlphaFoldDB" id="A0A3M7Q4T3"/>